<dbReference type="Proteomes" id="UP000574390">
    <property type="component" value="Unassembled WGS sequence"/>
</dbReference>
<sequence>GSLDCLALLVDTLYCRNVVVFTTSPVKDFEETVSDALSKFGIRLCIKAGDTASGVSQDLCKLRWDAVGAVIVFSDRRCGTGEAATPLFSEQVSEDHRSVVRCLHVRKFWDQAFGLSCHLLREDSSRQVLDMGAEQVTSRHDLMLKIMAKTCMPPYKYEELLLLLADHSRVCLFGIDRMASTGHMLLNPAGQELTAADGLIILASSARKALEIQALGLNYRIVSESPLWSELDRDRMRLFDLALGWCCAMAPVGSSQTGPPHIITATEVDETRSPERHHADTASIRESRGTRRYSSGDEPIVFPIPGMPESVSEVSEDQAEGTTKKKRS</sequence>
<evidence type="ECO:0000256" key="1">
    <source>
        <dbReference type="SAM" id="MobiDB-lite"/>
    </source>
</evidence>
<comment type="caution">
    <text evidence="2">The sequence shown here is derived from an EMBL/GenBank/DDBJ whole genome shotgun (WGS) entry which is preliminary data.</text>
</comment>
<feature type="region of interest" description="Disordered" evidence="1">
    <location>
        <begin position="266"/>
        <end position="328"/>
    </location>
</feature>
<dbReference type="AlphaFoldDB" id="A0A7J6PQE3"/>
<feature type="non-terminal residue" evidence="2">
    <location>
        <position position="1"/>
    </location>
</feature>
<feature type="non-terminal residue" evidence="2">
    <location>
        <position position="328"/>
    </location>
</feature>
<proteinExistence type="predicted"/>
<accession>A0A7J6PQE3</accession>
<protein>
    <submittedName>
        <fullName evidence="2">Uncharacterized protein</fullName>
    </submittedName>
</protein>
<dbReference type="EMBL" id="JABANM010035236">
    <property type="protein sequence ID" value="KAF4698338.1"/>
    <property type="molecule type" value="Genomic_DNA"/>
</dbReference>
<feature type="compositionally biased region" description="Basic and acidic residues" evidence="1">
    <location>
        <begin position="269"/>
        <end position="289"/>
    </location>
</feature>
<organism evidence="2 3">
    <name type="scientific">Perkinsus olseni</name>
    <name type="common">Perkinsus atlanticus</name>
    <dbReference type="NCBI Taxonomy" id="32597"/>
    <lineage>
        <taxon>Eukaryota</taxon>
        <taxon>Sar</taxon>
        <taxon>Alveolata</taxon>
        <taxon>Perkinsozoa</taxon>
        <taxon>Perkinsea</taxon>
        <taxon>Perkinsida</taxon>
        <taxon>Perkinsidae</taxon>
        <taxon>Perkinsus</taxon>
    </lineage>
</organism>
<gene>
    <name evidence="2" type="ORF">FOZ62_004355</name>
</gene>
<evidence type="ECO:0000313" key="3">
    <source>
        <dbReference type="Proteomes" id="UP000574390"/>
    </source>
</evidence>
<evidence type="ECO:0000313" key="2">
    <source>
        <dbReference type="EMBL" id="KAF4698338.1"/>
    </source>
</evidence>
<reference evidence="2 3" key="1">
    <citation type="submission" date="2020-04" db="EMBL/GenBank/DDBJ databases">
        <title>Perkinsus olseni comparative genomics.</title>
        <authorList>
            <person name="Bogema D.R."/>
        </authorList>
    </citation>
    <scope>NUCLEOTIDE SEQUENCE [LARGE SCALE GENOMIC DNA]</scope>
    <source>
        <strain evidence="2">ATCC PRA-205</strain>
    </source>
</reference>
<name>A0A7J6PQE3_PEROL</name>